<protein>
    <submittedName>
        <fullName evidence="1">Uncharacterized protein</fullName>
    </submittedName>
</protein>
<reference evidence="2" key="1">
    <citation type="submission" date="2016-06" db="EMBL/GenBank/DDBJ databases">
        <title>Parallel loss of symbiosis genes in relatives of nitrogen-fixing non-legume Parasponia.</title>
        <authorList>
            <person name="Van Velzen R."/>
            <person name="Holmer R."/>
            <person name="Bu F."/>
            <person name="Rutten L."/>
            <person name="Van Zeijl A."/>
            <person name="Liu W."/>
            <person name="Santuari L."/>
            <person name="Cao Q."/>
            <person name="Sharma T."/>
            <person name="Shen D."/>
            <person name="Roswanjaya Y."/>
            <person name="Wardhani T."/>
            <person name="Kalhor M.S."/>
            <person name="Jansen J."/>
            <person name="Van den Hoogen J."/>
            <person name="Gungor B."/>
            <person name="Hartog M."/>
            <person name="Hontelez J."/>
            <person name="Verver J."/>
            <person name="Yang W.-C."/>
            <person name="Schijlen E."/>
            <person name="Repin R."/>
            <person name="Schilthuizen M."/>
            <person name="Schranz E."/>
            <person name="Heidstra R."/>
            <person name="Miyata K."/>
            <person name="Fedorova E."/>
            <person name="Kohlen W."/>
            <person name="Bisseling T."/>
            <person name="Smit S."/>
            <person name="Geurts R."/>
        </authorList>
    </citation>
    <scope>NUCLEOTIDE SEQUENCE [LARGE SCALE GENOMIC DNA]</scope>
    <source>
        <strain evidence="2">cv. WU1-14</strain>
    </source>
</reference>
<gene>
    <name evidence="1" type="ORF">PanWU01x14_056410</name>
</gene>
<organism evidence="1 2">
    <name type="scientific">Parasponia andersonii</name>
    <name type="common">Sponia andersonii</name>
    <dbReference type="NCBI Taxonomy" id="3476"/>
    <lineage>
        <taxon>Eukaryota</taxon>
        <taxon>Viridiplantae</taxon>
        <taxon>Streptophyta</taxon>
        <taxon>Embryophyta</taxon>
        <taxon>Tracheophyta</taxon>
        <taxon>Spermatophyta</taxon>
        <taxon>Magnoliopsida</taxon>
        <taxon>eudicotyledons</taxon>
        <taxon>Gunneridae</taxon>
        <taxon>Pentapetalae</taxon>
        <taxon>rosids</taxon>
        <taxon>fabids</taxon>
        <taxon>Rosales</taxon>
        <taxon>Cannabaceae</taxon>
        <taxon>Parasponia</taxon>
    </lineage>
</organism>
<sequence length="63" mass="7513">MCDVRKISEVLVKFQNFVDFCYKKTYGENSLEIMLLRSKLQDLFNEYKDKFSHCAQVPPSCRK</sequence>
<comment type="caution">
    <text evidence="1">The sequence shown here is derived from an EMBL/GenBank/DDBJ whole genome shotgun (WGS) entry which is preliminary data.</text>
</comment>
<dbReference type="EMBL" id="JXTB01000032">
    <property type="protein sequence ID" value="PON73753.1"/>
    <property type="molecule type" value="Genomic_DNA"/>
</dbReference>
<dbReference type="AlphaFoldDB" id="A0A2P5DKF5"/>
<evidence type="ECO:0000313" key="1">
    <source>
        <dbReference type="EMBL" id="PON73753.1"/>
    </source>
</evidence>
<accession>A0A2P5DKF5</accession>
<proteinExistence type="predicted"/>
<feature type="non-terminal residue" evidence="1">
    <location>
        <position position="63"/>
    </location>
</feature>
<evidence type="ECO:0000313" key="2">
    <source>
        <dbReference type="Proteomes" id="UP000237105"/>
    </source>
</evidence>
<dbReference type="Proteomes" id="UP000237105">
    <property type="component" value="Unassembled WGS sequence"/>
</dbReference>
<keyword evidence="2" id="KW-1185">Reference proteome</keyword>
<name>A0A2P5DKF5_PARAD</name>